<evidence type="ECO:0000313" key="2">
    <source>
        <dbReference type="Proteomes" id="UP001059617"/>
    </source>
</evidence>
<accession>A0ABY5W718</accession>
<reference evidence="1" key="1">
    <citation type="submission" date="2021-04" db="EMBL/GenBank/DDBJ databases">
        <authorList>
            <person name="Hartkoorn R.C."/>
            <person name="Beaudoing E."/>
            <person name="Hot D."/>
        </authorList>
    </citation>
    <scope>NUCLEOTIDE SEQUENCE</scope>
    <source>
        <strain evidence="1">NRRL B-16292</strain>
    </source>
</reference>
<keyword evidence="2" id="KW-1185">Reference proteome</keyword>
<gene>
    <name evidence="1" type="ORF">Dfulv_17185</name>
</gene>
<sequence length="189" mass="19462">MQIERSRIADEVTFGMGRFREPENQVRLSGLVVAELIGPDGEIKARCETRNLITQTGDQYYAERAAGIASPPGQVTGMKLGSGSTAVAKTGAGAALATYLTNSHQAIDAGFPTSALNGAARRITWKVSYAAGKATTASPITEAVIVNDALADATSVAANTIARVLLVGIGSKGASDTLALTWTHDLAGS</sequence>
<dbReference type="Proteomes" id="UP001059617">
    <property type="component" value="Chromosome"/>
</dbReference>
<organism evidence="1 2">
    <name type="scientific">Dactylosporangium fulvum</name>
    <dbReference type="NCBI Taxonomy" id="53359"/>
    <lineage>
        <taxon>Bacteria</taxon>
        <taxon>Bacillati</taxon>
        <taxon>Actinomycetota</taxon>
        <taxon>Actinomycetes</taxon>
        <taxon>Micromonosporales</taxon>
        <taxon>Micromonosporaceae</taxon>
        <taxon>Dactylosporangium</taxon>
    </lineage>
</organism>
<evidence type="ECO:0000313" key="1">
    <source>
        <dbReference type="EMBL" id="UWP85882.1"/>
    </source>
</evidence>
<reference evidence="1" key="2">
    <citation type="submission" date="2022-09" db="EMBL/GenBank/DDBJ databases">
        <title>Biosynthetic gene clusters of Dactylosporangioum fulvum.</title>
        <authorList>
            <person name="Caradec T."/>
        </authorList>
    </citation>
    <scope>NUCLEOTIDE SEQUENCE</scope>
    <source>
        <strain evidence="1">NRRL B-16292</strain>
    </source>
</reference>
<name>A0ABY5W718_9ACTN</name>
<dbReference type="RefSeq" id="WP_259864238.1">
    <property type="nucleotide sequence ID" value="NZ_BAAAST010000130.1"/>
</dbReference>
<protein>
    <submittedName>
        <fullName evidence="1">Uncharacterized protein</fullName>
    </submittedName>
</protein>
<dbReference type="EMBL" id="CP073720">
    <property type="protein sequence ID" value="UWP85882.1"/>
    <property type="molecule type" value="Genomic_DNA"/>
</dbReference>
<proteinExistence type="predicted"/>